<feature type="transmembrane region" description="Helical" evidence="1">
    <location>
        <begin position="236"/>
        <end position="253"/>
    </location>
</feature>
<evidence type="ECO:0008006" key="4">
    <source>
        <dbReference type="Google" id="ProtNLM"/>
    </source>
</evidence>
<reference evidence="2 3" key="1">
    <citation type="submission" date="2023-09" db="EMBL/GenBank/DDBJ databases">
        <title>Aquirufa genomes.</title>
        <authorList>
            <person name="Pitt A."/>
        </authorList>
    </citation>
    <scope>NUCLEOTIDE SEQUENCE [LARGE SCALE GENOMIC DNA]</scope>
    <source>
        <strain evidence="2 3">LEOWEIH-7C</strain>
    </source>
</reference>
<evidence type="ECO:0000313" key="2">
    <source>
        <dbReference type="EMBL" id="MDU0808905.1"/>
    </source>
</evidence>
<keyword evidence="1" id="KW-0812">Transmembrane</keyword>
<feature type="transmembrane region" description="Helical" evidence="1">
    <location>
        <begin position="28"/>
        <end position="61"/>
    </location>
</feature>
<feature type="transmembrane region" description="Helical" evidence="1">
    <location>
        <begin position="73"/>
        <end position="92"/>
    </location>
</feature>
<feature type="transmembrane region" description="Helical" evidence="1">
    <location>
        <begin position="215"/>
        <end position="231"/>
    </location>
</feature>
<sequence>MQFVLVVFFSIFFYDSLNNKLFNNRVKVYFLLVIILIMLDFFGGESKGAKAICFLGLPFIFFDYKRPSIFKGYIILFIIGLFISMLSCYYFRNQTLMESFWQYNYLYALTFYFLIKAFNLPAVAMERVLVILVVLFCVAYFYQYSVYPSMVFIYNDQEYEANDVRVRLVGQGLASLGYFYSLNKILINKKNRLFFLLLLLATLLSILLMGFRTMLLGIVLMTSIIVIKIIGFNRRLLIYSILISIFSLFVLNLEVVSNKLNSMSERQKTDNLSNNDYVRLLQLNYYMTEHFKSNSEYLLGSGLPQRGDKENNIKASSYGKYMDSLLSQGLTWVDWGLLSMSWVIGIIPVLTSIFYSIKAYRIKTKKEHLYLGVWFMYILIISFTTIEILRAGNLALQAFCFVLIETTVRNNNVDFLKKKELISE</sequence>
<keyword evidence="3" id="KW-1185">Reference proteome</keyword>
<feature type="transmembrane region" description="Helical" evidence="1">
    <location>
        <begin position="128"/>
        <end position="144"/>
    </location>
</feature>
<evidence type="ECO:0000256" key="1">
    <source>
        <dbReference type="SAM" id="Phobius"/>
    </source>
</evidence>
<feature type="transmembrane region" description="Helical" evidence="1">
    <location>
        <begin position="104"/>
        <end position="121"/>
    </location>
</feature>
<evidence type="ECO:0000313" key="3">
    <source>
        <dbReference type="Proteomes" id="UP001249959"/>
    </source>
</evidence>
<dbReference type="EMBL" id="JAVNWW010000003">
    <property type="protein sequence ID" value="MDU0808905.1"/>
    <property type="molecule type" value="Genomic_DNA"/>
</dbReference>
<organism evidence="2 3">
    <name type="scientific">Aquirufa regiilacus</name>
    <dbReference type="NCBI Taxonomy" id="3024868"/>
    <lineage>
        <taxon>Bacteria</taxon>
        <taxon>Pseudomonadati</taxon>
        <taxon>Bacteroidota</taxon>
        <taxon>Cytophagia</taxon>
        <taxon>Cytophagales</taxon>
        <taxon>Flectobacillaceae</taxon>
        <taxon>Aquirufa</taxon>
    </lineage>
</organism>
<gene>
    <name evidence="2" type="ORF">PQG45_07645</name>
</gene>
<feature type="transmembrane region" description="Helical" evidence="1">
    <location>
        <begin position="369"/>
        <end position="389"/>
    </location>
</feature>
<feature type="transmembrane region" description="Helical" evidence="1">
    <location>
        <begin position="335"/>
        <end position="357"/>
    </location>
</feature>
<accession>A0ABU3TSV3</accession>
<dbReference type="RefSeq" id="WP_316070612.1">
    <property type="nucleotide sequence ID" value="NZ_JAVNWW010000003.1"/>
</dbReference>
<name>A0ABU3TSV3_9BACT</name>
<feature type="transmembrane region" description="Helical" evidence="1">
    <location>
        <begin position="193"/>
        <end position="209"/>
    </location>
</feature>
<comment type="caution">
    <text evidence="2">The sequence shown here is derived from an EMBL/GenBank/DDBJ whole genome shotgun (WGS) entry which is preliminary data.</text>
</comment>
<keyword evidence="1" id="KW-1133">Transmembrane helix</keyword>
<proteinExistence type="predicted"/>
<keyword evidence="1" id="KW-0472">Membrane</keyword>
<dbReference type="Proteomes" id="UP001249959">
    <property type="component" value="Unassembled WGS sequence"/>
</dbReference>
<protein>
    <recommendedName>
        <fullName evidence="4">O-antigen ligase domain-containing protein</fullName>
    </recommendedName>
</protein>